<dbReference type="GO" id="GO:0006424">
    <property type="term" value="P:glutamyl-tRNA aminoacylation"/>
    <property type="evidence" value="ECO:0007669"/>
    <property type="project" value="TreeGrafter"/>
</dbReference>
<dbReference type="InterPro" id="IPR020058">
    <property type="entry name" value="Glu/Gln-tRNA-synth_Ib_cat-dom"/>
</dbReference>
<keyword evidence="1 7" id="KW-0436">Ligase</keyword>
<evidence type="ECO:0000256" key="2">
    <source>
        <dbReference type="ARBA" id="ARBA00022723"/>
    </source>
</evidence>
<dbReference type="AlphaFoldDB" id="A0A937HCJ1"/>
<comment type="caution">
    <text evidence="9">The sequence shown here is derived from an EMBL/GenBank/DDBJ whole genome shotgun (WGS) entry which is preliminary data.</text>
</comment>
<evidence type="ECO:0000313" key="9">
    <source>
        <dbReference type="EMBL" id="MBL6761299.1"/>
    </source>
</evidence>
<dbReference type="PROSITE" id="PS00178">
    <property type="entry name" value="AA_TRNA_LIGASE_I"/>
    <property type="match status" value="1"/>
</dbReference>
<name>A0A937HCJ1_9PROT</name>
<dbReference type="NCBIfam" id="NF004315">
    <property type="entry name" value="PRK05710.1-4"/>
    <property type="match status" value="1"/>
</dbReference>
<dbReference type="GO" id="GO:0005524">
    <property type="term" value="F:ATP binding"/>
    <property type="evidence" value="ECO:0007669"/>
    <property type="project" value="UniProtKB-KW"/>
</dbReference>
<evidence type="ECO:0000256" key="1">
    <source>
        <dbReference type="ARBA" id="ARBA00022598"/>
    </source>
</evidence>
<comment type="similarity">
    <text evidence="7">Belongs to the class-I aminoacyl-tRNA synthetase family.</text>
</comment>
<dbReference type="SUPFAM" id="SSF52374">
    <property type="entry name" value="Nucleotidylyl transferase"/>
    <property type="match status" value="1"/>
</dbReference>
<dbReference type="PRINTS" id="PR00987">
    <property type="entry name" value="TRNASYNTHGLU"/>
</dbReference>
<dbReference type="InterPro" id="IPR000924">
    <property type="entry name" value="Glu/Gln-tRNA-synth"/>
</dbReference>
<gene>
    <name evidence="9" type="primary">gluQRS</name>
    <name evidence="9" type="ORF">ISQ19_01215</name>
</gene>
<dbReference type="PANTHER" id="PTHR43311">
    <property type="entry name" value="GLUTAMATE--TRNA LIGASE"/>
    <property type="match status" value="1"/>
</dbReference>
<keyword evidence="2" id="KW-0479">Metal-binding</keyword>
<dbReference type="EMBL" id="JADHOK010000007">
    <property type="protein sequence ID" value="MBL6761299.1"/>
    <property type="molecule type" value="Genomic_DNA"/>
</dbReference>
<evidence type="ECO:0000256" key="5">
    <source>
        <dbReference type="ARBA" id="ARBA00022840"/>
    </source>
</evidence>
<protein>
    <submittedName>
        <fullName evidence="9">tRNA glutamyl-Q(34) synthetase GluQRS</fullName>
        <ecNumber evidence="9">6.1.1.-</ecNumber>
    </submittedName>
</protein>
<evidence type="ECO:0000256" key="4">
    <source>
        <dbReference type="ARBA" id="ARBA00022833"/>
    </source>
</evidence>
<dbReference type="GO" id="GO:0004818">
    <property type="term" value="F:glutamate-tRNA ligase activity"/>
    <property type="evidence" value="ECO:0007669"/>
    <property type="project" value="TreeGrafter"/>
</dbReference>
<dbReference type="EC" id="6.1.1.-" evidence="9"/>
<keyword evidence="4" id="KW-0862">Zinc</keyword>
<feature type="domain" description="Glutamyl/glutaminyl-tRNA synthetase class Ib catalytic" evidence="8">
    <location>
        <begin position="11"/>
        <end position="271"/>
    </location>
</feature>
<dbReference type="PANTHER" id="PTHR43311:SF1">
    <property type="entry name" value="GLUTAMYL-Q TRNA(ASP) SYNTHETASE"/>
    <property type="match status" value="1"/>
</dbReference>
<dbReference type="InterPro" id="IPR014729">
    <property type="entry name" value="Rossmann-like_a/b/a_fold"/>
</dbReference>
<sequence>MKPMEATQKFITRFAPSPNGWLHLGHAYSALTAARAAQQAGGRFLLRIEDIDIGRARPHFVEGIHQDLEWLGLEWPAPVMVQSTRFDAYQSALDKLRDEGLVYPCWATRREILAAIEDKTKRGEDWPRDPDGAPLYPGLYRHLPETNRKKLMWEGGAFCWRLDMAKALALIDTPLTYTEHGAGHAETLPLDPAAFGDVVLARKDVPTSYHLAVVVDDAAQGVTQVTRGQDLKAATAVHAVLQKLLDLPQPDYLHHALVRDTSGRRLSKQAGDNGFRELRQQGMRLEEVLALLPPPFGDN</sequence>
<keyword evidence="3 7" id="KW-0547">Nucleotide-binding</keyword>
<dbReference type="GO" id="GO:0005829">
    <property type="term" value="C:cytosol"/>
    <property type="evidence" value="ECO:0007669"/>
    <property type="project" value="TreeGrafter"/>
</dbReference>
<dbReference type="Proteomes" id="UP000785783">
    <property type="component" value="Unassembled WGS sequence"/>
</dbReference>
<keyword evidence="5 7" id="KW-0067">ATP-binding</keyword>
<organism evidence="9 10">
    <name type="scientific">PS1 clade bacterium</name>
    <dbReference type="NCBI Taxonomy" id="2175152"/>
    <lineage>
        <taxon>Bacteria</taxon>
        <taxon>Pseudomonadati</taxon>
        <taxon>Pseudomonadota</taxon>
        <taxon>Alphaproteobacteria</taxon>
        <taxon>PS1 clade</taxon>
    </lineage>
</organism>
<dbReference type="Pfam" id="PF00749">
    <property type="entry name" value="tRNA-synt_1c"/>
    <property type="match status" value="1"/>
</dbReference>
<dbReference type="InterPro" id="IPR049940">
    <property type="entry name" value="GluQ/Sye"/>
</dbReference>
<dbReference type="InterPro" id="IPR001412">
    <property type="entry name" value="aa-tRNA-synth_I_CS"/>
</dbReference>
<reference evidence="9" key="1">
    <citation type="submission" date="2020-10" db="EMBL/GenBank/DDBJ databases">
        <title>Microbiome of the Black Sea water column analyzed by genome centric metagenomics.</title>
        <authorList>
            <person name="Cabello-Yeves P.J."/>
            <person name="Callieri C."/>
            <person name="Picazo A."/>
            <person name="Mehrshad M."/>
            <person name="Haro-Moreno J.M."/>
            <person name="Roda-Garcia J."/>
            <person name="Dzembekova N."/>
            <person name="Slabakova V."/>
            <person name="Slabakova N."/>
            <person name="Moncheva S."/>
            <person name="Rodriguez-Valera F."/>
        </authorList>
    </citation>
    <scope>NUCLEOTIDE SEQUENCE</scope>
    <source>
        <strain evidence="9">BS307-5m-G5</strain>
    </source>
</reference>
<dbReference type="Gene3D" id="3.40.50.620">
    <property type="entry name" value="HUPs"/>
    <property type="match status" value="1"/>
</dbReference>
<evidence type="ECO:0000256" key="6">
    <source>
        <dbReference type="ARBA" id="ARBA00023146"/>
    </source>
</evidence>
<proteinExistence type="inferred from homology"/>
<evidence type="ECO:0000256" key="7">
    <source>
        <dbReference type="RuleBase" id="RU363037"/>
    </source>
</evidence>
<accession>A0A937HCJ1</accession>
<keyword evidence="6 7" id="KW-0030">Aminoacyl-tRNA synthetase</keyword>
<evidence type="ECO:0000259" key="8">
    <source>
        <dbReference type="Pfam" id="PF00749"/>
    </source>
</evidence>
<keyword evidence="7" id="KW-0648">Protein biosynthesis</keyword>
<evidence type="ECO:0000256" key="3">
    <source>
        <dbReference type="ARBA" id="ARBA00022741"/>
    </source>
</evidence>
<evidence type="ECO:0000313" key="10">
    <source>
        <dbReference type="Proteomes" id="UP000785783"/>
    </source>
</evidence>